<organism evidence="1 2">
    <name type="scientific">Rosenbergiella gaditana</name>
    <dbReference type="NCBI Taxonomy" id="2726987"/>
    <lineage>
        <taxon>Bacteria</taxon>
        <taxon>Pseudomonadati</taxon>
        <taxon>Pseudomonadota</taxon>
        <taxon>Gammaproteobacteria</taxon>
        <taxon>Enterobacterales</taxon>
        <taxon>Erwiniaceae</taxon>
        <taxon>Rosenbergiella</taxon>
    </lineage>
</organism>
<evidence type="ECO:0000313" key="1">
    <source>
        <dbReference type="EMBL" id="MBT0725719.1"/>
    </source>
</evidence>
<dbReference type="RefSeq" id="WP_214238320.1">
    <property type="nucleotide sequence ID" value="NZ_JABBFR010000040.1"/>
</dbReference>
<name>A0ABS5T037_9GAMM</name>
<keyword evidence="2" id="KW-1185">Reference proteome</keyword>
<protein>
    <submittedName>
        <fullName evidence="1">Uncharacterized protein</fullName>
    </submittedName>
</protein>
<comment type="caution">
    <text evidence="1">The sequence shown here is derived from an EMBL/GenBank/DDBJ whole genome shotgun (WGS) entry which is preliminary data.</text>
</comment>
<accession>A0ABS5T037</accession>
<gene>
    <name evidence="1" type="ORF">HH682_15140</name>
</gene>
<reference evidence="1 2" key="1">
    <citation type="submission" date="2020-04" db="EMBL/GenBank/DDBJ databases">
        <title>Genome sequencing of Rosenbergiella species.</title>
        <authorList>
            <person name="Alvarez-Perez S."/>
            <person name="Lievens B."/>
        </authorList>
    </citation>
    <scope>NUCLEOTIDE SEQUENCE [LARGE SCALE GENOMIC DNA]</scope>
    <source>
        <strain evidence="1 2">S61</strain>
    </source>
</reference>
<dbReference type="Proteomes" id="UP000790096">
    <property type="component" value="Unassembled WGS sequence"/>
</dbReference>
<proteinExistence type="predicted"/>
<dbReference type="EMBL" id="JABBFR010000040">
    <property type="protein sequence ID" value="MBT0725719.1"/>
    <property type="molecule type" value="Genomic_DNA"/>
</dbReference>
<sequence>MTHPTHFKFTNALIKALPIQPTEAKNTASEYSDIEVSRSKRLEGRGASSQCFLYCYLYHGHQRAIEIGHWLACKF</sequence>
<evidence type="ECO:0000313" key="2">
    <source>
        <dbReference type="Proteomes" id="UP000790096"/>
    </source>
</evidence>